<evidence type="ECO:0000313" key="2">
    <source>
        <dbReference type="Proteomes" id="UP000032534"/>
    </source>
</evidence>
<evidence type="ECO:0000313" key="1">
    <source>
        <dbReference type="EMBL" id="KJD43371.1"/>
    </source>
</evidence>
<dbReference type="AlphaFoldDB" id="A0A0D7WW06"/>
<dbReference type="EMBL" id="JTHP01000059">
    <property type="protein sequence ID" value="KJD43371.1"/>
    <property type="molecule type" value="Genomic_DNA"/>
</dbReference>
<name>A0A0D7WW06_9BACL</name>
<protein>
    <submittedName>
        <fullName evidence="1">Uncharacterized protein</fullName>
    </submittedName>
</protein>
<sequence>MVNVIRENYTNGARNRMRTNNVYINETLHLEQIISDLRVMGYVAFHHHPQITGELEELEEMKKQLLSFFQQHHVLWIELDPLTQYAVVNNMGKATVLKLIGRKMNPLRDLRANAALAGQPLHELDREIERLNRLVHLLRYTRFS</sequence>
<organism evidence="1 2">
    <name type="scientific">Paenibacillus terrae</name>
    <dbReference type="NCBI Taxonomy" id="159743"/>
    <lineage>
        <taxon>Bacteria</taxon>
        <taxon>Bacillati</taxon>
        <taxon>Bacillota</taxon>
        <taxon>Bacilli</taxon>
        <taxon>Bacillales</taxon>
        <taxon>Paenibacillaceae</taxon>
        <taxon>Paenibacillus</taxon>
    </lineage>
</organism>
<keyword evidence="2" id="KW-1185">Reference proteome</keyword>
<gene>
    <name evidence="1" type="ORF">QD47_22980</name>
</gene>
<dbReference type="OrthoDB" id="2643876at2"/>
<dbReference type="Proteomes" id="UP000032534">
    <property type="component" value="Unassembled WGS sequence"/>
</dbReference>
<accession>A0A0D7WW06</accession>
<proteinExistence type="predicted"/>
<reference evidence="1 2" key="1">
    <citation type="submission" date="2014-11" db="EMBL/GenBank/DDBJ databases">
        <title>Draft Genome Sequences of Paenibacillus polymyxa NRRL B-30509 and Paenibacillus terrae NRRL B-30644, Strains from a Poultry Environment that Produce Tridecaptin A and Paenicidins.</title>
        <authorList>
            <person name="van Belkum M.J."/>
            <person name="Lohans C.T."/>
            <person name="Vederas J.C."/>
        </authorList>
    </citation>
    <scope>NUCLEOTIDE SEQUENCE [LARGE SCALE GENOMIC DNA]</scope>
    <source>
        <strain evidence="1 2">NRRL B-30644</strain>
    </source>
</reference>
<dbReference type="PATRIC" id="fig|159743.3.peg.5113"/>
<comment type="caution">
    <text evidence="1">The sequence shown here is derived from an EMBL/GenBank/DDBJ whole genome shotgun (WGS) entry which is preliminary data.</text>
</comment>